<dbReference type="Gene3D" id="2.60.120.1440">
    <property type="match status" value="1"/>
</dbReference>
<dbReference type="AlphaFoldDB" id="A0A4R6WEU7"/>
<evidence type="ECO:0000259" key="1">
    <source>
        <dbReference type="Pfam" id="PF04773"/>
    </source>
</evidence>
<evidence type="ECO:0000313" key="4">
    <source>
        <dbReference type="Proteomes" id="UP000295292"/>
    </source>
</evidence>
<dbReference type="Proteomes" id="UP000295292">
    <property type="component" value="Unassembled WGS sequence"/>
</dbReference>
<dbReference type="Gene3D" id="3.55.50.30">
    <property type="match status" value="1"/>
</dbReference>
<dbReference type="Pfam" id="PF04773">
    <property type="entry name" value="FecR"/>
    <property type="match status" value="1"/>
</dbReference>
<accession>A0A4R6WEU7</accession>
<gene>
    <name evidence="3" type="ORF">CLV99_3692</name>
</gene>
<sequence length="387" mass="43969">MTREEYILLYEKYVDGRCTVEEIKILENYKDDFSIDTVYYWDEAKLGNEELFKRKALSRVQQQIKQSKIVRFNWKKYAAACAVFVVISSISVFLYNTNQDIELKPVAIKKESTEPPSNMPVLTLDDGKKISLTDSSIDLVYNETGGVISKPEGNELVYAEMSGRDNGIKYNTLSVPKGMSYKVALSDGSTVWLNAGSTLRYPVVFASFERKVELYGEAYFEVEKNETKPFKVIVNKSEVEVLGTIFNINAYHKEVTRTTLLEGSVRLKGERSQVILKPGQMGVDSGAGTIALRKANVESITDWKNGLFMFDDENLESILEKVAQWYGVEIQYIGKASSDYLYYGRLERTVPLEEILKSIQLTGKAKFEIVTDKMSGKERRVIVTSYK</sequence>
<dbReference type="OrthoDB" id="1099963at2"/>
<organism evidence="3 4">
    <name type="scientific">Sphingobacterium yanglingense</name>
    <dbReference type="NCBI Taxonomy" id="1437280"/>
    <lineage>
        <taxon>Bacteria</taxon>
        <taxon>Pseudomonadati</taxon>
        <taxon>Bacteroidota</taxon>
        <taxon>Sphingobacteriia</taxon>
        <taxon>Sphingobacteriales</taxon>
        <taxon>Sphingobacteriaceae</taxon>
        <taxon>Sphingobacterium</taxon>
    </lineage>
</organism>
<reference evidence="3 4" key="1">
    <citation type="submission" date="2019-03" db="EMBL/GenBank/DDBJ databases">
        <title>Genomic Encyclopedia of Archaeal and Bacterial Type Strains, Phase II (KMG-II): from individual species to whole genera.</title>
        <authorList>
            <person name="Goeker M."/>
        </authorList>
    </citation>
    <scope>NUCLEOTIDE SEQUENCE [LARGE SCALE GENOMIC DNA]</scope>
    <source>
        <strain evidence="3 4">DSM 28353</strain>
    </source>
</reference>
<keyword evidence="4" id="KW-1185">Reference proteome</keyword>
<proteinExistence type="predicted"/>
<dbReference type="GO" id="GO:0016989">
    <property type="term" value="F:sigma factor antagonist activity"/>
    <property type="evidence" value="ECO:0007669"/>
    <property type="project" value="TreeGrafter"/>
</dbReference>
<feature type="domain" description="Protein FecR C-terminal" evidence="2">
    <location>
        <begin position="308"/>
        <end position="372"/>
    </location>
</feature>
<dbReference type="InterPro" id="IPR006860">
    <property type="entry name" value="FecR"/>
</dbReference>
<dbReference type="PANTHER" id="PTHR30273">
    <property type="entry name" value="PERIPLASMIC SIGNAL SENSOR AND SIGMA FACTOR ACTIVATOR FECR-RELATED"/>
    <property type="match status" value="1"/>
</dbReference>
<protein>
    <submittedName>
        <fullName evidence="3">FecR family protein</fullName>
    </submittedName>
</protein>
<dbReference type="Pfam" id="PF16344">
    <property type="entry name" value="FecR_C"/>
    <property type="match status" value="1"/>
</dbReference>
<name>A0A4R6WEU7_9SPHI</name>
<dbReference type="RefSeq" id="WP_133585870.1">
    <property type="nucleotide sequence ID" value="NZ_SNYV01000016.1"/>
</dbReference>
<dbReference type="PANTHER" id="PTHR30273:SF2">
    <property type="entry name" value="PROTEIN FECR"/>
    <property type="match status" value="1"/>
</dbReference>
<dbReference type="EMBL" id="SNYV01000016">
    <property type="protein sequence ID" value="TDQ75996.1"/>
    <property type="molecule type" value="Genomic_DNA"/>
</dbReference>
<comment type="caution">
    <text evidence="3">The sequence shown here is derived from an EMBL/GenBank/DDBJ whole genome shotgun (WGS) entry which is preliminary data.</text>
</comment>
<dbReference type="InterPro" id="IPR032508">
    <property type="entry name" value="FecR_C"/>
</dbReference>
<feature type="domain" description="FecR protein" evidence="1">
    <location>
        <begin position="172"/>
        <end position="266"/>
    </location>
</feature>
<evidence type="ECO:0000259" key="2">
    <source>
        <dbReference type="Pfam" id="PF16344"/>
    </source>
</evidence>
<evidence type="ECO:0000313" key="3">
    <source>
        <dbReference type="EMBL" id="TDQ75996.1"/>
    </source>
</evidence>
<dbReference type="InterPro" id="IPR012373">
    <property type="entry name" value="Ferrdict_sens_TM"/>
</dbReference>